<dbReference type="Proteomes" id="UP001597171">
    <property type="component" value="Unassembled WGS sequence"/>
</dbReference>
<reference evidence="2" key="1">
    <citation type="journal article" date="2019" name="Int. J. Syst. Evol. Microbiol.">
        <title>The Global Catalogue of Microorganisms (GCM) 10K type strain sequencing project: providing services to taxonomists for standard genome sequencing and annotation.</title>
        <authorList>
            <consortium name="The Broad Institute Genomics Platform"/>
            <consortium name="The Broad Institute Genome Sequencing Center for Infectious Disease"/>
            <person name="Wu L."/>
            <person name="Ma J."/>
        </authorList>
    </citation>
    <scope>NUCLEOTIDE SEQUENCE [LARGE SCALE GENOMIC DNA]</scope>
    <source>
        <strain evidence="2">CCUG 61696</strain>
    </source>
</reference>
<gene>
    <name evidence="1" type="ORF">ACFQ4O_07495</name>
</gene>
<dbReference type="EMBL" id="JBHTMX010000045">
    <property type="protein sequence ID" value="MFD1331844.1"/>
    <property type="molecule type" value="Genomic_DNA"/>
</dbReference>
<evidence type="ECO:0000313" key="1">
    <source>
        <dbReference type="EMBL" id="MFD1331844.1"/>
    </source>
</evidence>
<evidence type="ECO:0000313" key="2">
    <source>
        <dbReference type="Proteomes" id="UP001597171"/>
    </source>
</evidence>
<accession>A0ABW3Z6E3</accession>
<proteinExistence type="predicted"/>
<keyword evidence="2" id="KW-1185">Reference proteome</keyword>
<comment type="caution">
    <text evidence="1">The sequence shown here is derived from an EMBL/GenBank/DDBJ whole genome shotgun (WGS) entry which is preliminary data.</text>
</comment>
<evidence type="ECO:0008006" key="3">
    <source>
        <dbReference type="Google" id="ProtNLM"/>
    </source>
</evidence>
<protein>
    <recommendedName>
        <fullName evidence="3">NACHT domain protein</fullName>
    </recommendedName>
</protein>
<organism evidence="1 2">
    <name type="scientific">Methylopila musalis</name>
    <dbReference type="NCBI Taxonomy" id="1134781"/>
    <lineage>
        <taxon>Bacteria</taxon>
        <taxon>Pseudomonadati</taxon>
        <taxon>Pseudomonadota</taxon>
        <taxon>Alphaproteobacteria</taxon>
        <taxon>Hyphomicrobiales</taxon>
        <taxon>Methylopilaceae</taxon>
        <taxon>Methylopila</taxon>
    </lineage>
</organism>
<dbReference type="RefSeq" id="WP_378775078.1">
    <property type="nucleotide sequence ID" value="NZ_JBHTMX010000045.1"/>
</dbReference>
<name>A0ABW3Z6E3_9HYPH</name>
<sequence>MNAANEKHAKALQDALLALNPSGPDGFEGLLGLILGGITGQSFRLAKSGTQRGRDGDSAFDLGATYFEGKRYKDGLTKNDIAPKLLDLANDDDGQVDLWILGATCEVGSQTVEDARKFAANEGFGIAVLDWLNIDLGSLLIAVVSAGQRSKDFISSGLTGTPEAGLIAPALAAIDHFEQHPDFAQRFDSLSKALAEDVGLGHAKTNNQNWIDRLLKSKVEARAELGQPLAPLDPSGPVARDRAERAQLASAFSGTPEREVYAIVGEEGVGKSWLAAQGWSLSSPKSLLVICPADELIGSETEDFSEFLIRKLIRQTGGEITEKSIKRWKRRFNSWSKNLPASSVRITLIADGLNQPLKSNWGRWIDRAALHLKRLGGCLVLTTRTHHWTHLKNTVSCGVKQIILGEWSVDDVKQILARRSIVYSNIGNEVLESIRNPRLLGIAIELVEAGAIALLDELNVGRLLFEHMRRTDHHGGSPISGIAFAELLRELATKALQRANAQKKDDLRLFDTGEEEQLKAVSSSRFFSVVKGSTSKYEIKSEGLNLGLALYLVHQLEQELRNGRDPRDRLGTILEPISALDETAKVALLATQIACLDGETSPPVSSALIEKFVSLQNLPDAQVDAFANLATSAPIAFLAAAENVYLSAEHVPNDGWLLYALANHRDDPQVRRLIMESVKRWLSLYSLAPERRMHRSKQRDPAEQVEEERTKILAEIEKRKGELTNSEQIYLRENLVETPQAKFDALSRFAFHLVAGLPLAELAPHLVRWRFSFALNTSTSAPYTEFEQLLHYNCIDWEETRAALLKAIEALPELNSSRVGKWTRVGVLYGTGDPLDAEAGAELREELTRDQERFEGWSIKEDYCSVDPCDPGTKMPDNVSITARSYREIDPAKVATARGMGEQDYFFRGARAAVARFAPADAIVTHNALANNVLNRDGYARRQGVLELARHSAALTRDVADSFLAAGVASTASYRDEADGRDEFLTAQFSMLIAFPHLTAEEQFDAAADMKGGTLLLELLSCTKKANPAKVEQVLERVLQSGDEDAQTAVAAAIHYSGSELTSQAITIIKSFIRSTNENLRQEALALAASSGDTTLLRDVVDSGWGAKKSAGRDNKFENWHGSTAILRALDAGLIETDNALDRIDLSHYGFAAKRLTKECVDRVAARVEAALAKALAYEGNVALPDIATGIPKASDLTPPLISLTESPPPENDLASQMRRLAETDSQFDDRQRRMSEAYERFTAELTSADANLILSDLTFGGIKSIVEQDTARGERWLAMLAAASERELRHLHNFALQVAIARAANGNSAAVDLAARVLDQTPTVRRVSGAAAVPAESITLWHNADNLSLFEMCKKRLRMSQNDGDIAREVIAAHFAGKVALLQNYVDERLATGRPFEIALAIMIAGLSDQSAHSDAVLSRFEGTKGFIGAARSAAQDAYARNRWAKIWFRKMWDAQRGEDFWEASVLFMKVIDGRFDMWPKIPCEPSEIFRAFMPTIDKEINKQAEKRLGEHKKKLFGEKAPASLMLHAD</sequence>